<feature type="domain" description="DUF4218" evidence="1">
    <location>
        <begin position="138"/>
        <end position="210"/>
    </location>
</feature>
<name>A0AAP0M528_9ROSI</name>
<protein>
    <recommendedName>
        <fullName evidence="1">DUF4218 domain-containing protein</fullName>
    </recommendedName>
</protein>
<accession>A0AAP0M528</accession>
<proteinExistence type="predicted"/>
<sequence>MHIEKNVCESIYGTLLHIPGKTKDGLKSMNDLVEMGIRDELAPTFKNNKRKFLPAASYTLTRDEKTRFCKALKSIKVPAGYSSNIKNLVSMKDLKLQGLKSHDCHVLMQQLLPIAIRCVLPKHVKEVVIRLCFFFNLLCSSVVDVSTLEKLQAEHVLTLCLLEKYFPPSFFDIMIHLTVHLVNKVRLCGPVYLRWMYHFERYMKTLKSYVLHGIYCRRRAV</sequence>
<dbReference type="Proteomes" id="UP001428341">
    <property type="component" value="Unassembled WGS sequence"/>
</dbReference>
<keyword evidence="3" id="KW-1185">Reference proteome</keyword>
<dbReference type="EMBL" id="JBCGBO010000005">
    <property type="protein sequence ID" value="KAK9198878.1"/>
    <property type="molecule type" value="Genomic_DNA"/>
</dbReference>
<dbReference type="AlphaFoldDB" id="A0AAP0M528"/>
<evidence type="ECO:0000313" key="3">
    <source>
        <dbReference type="Proteomes" id="UP001428341"/>
    </source>
</evidence>
<evidence type="ECO:0000313" key="2">
    <source>
        <dbReference type="EMBL" id="KAK9198878.1"/>
    </source>
</evidence>
<comment type="caution">
    <text evidence="2">The sequence shown here is derived from an EMBL/GenBank/DDBJ whole genome shotgun (WGS) entry which is preliminary data.</text>
</comment>
<dbReference type="PANTHER" id="PTHR48258">
    <property type="entry name" value="DUF4218 DOMAIN-CONTAINING PROTEIN-RELATED"/>
    <property type="match status" value="1"/>
</dbReference>
<dbReference type="InterPro" id="IPR025452">
    <property type="entry name" value="DUF4218"/>
</dbReference>
<organism evidence="2 3">
    <name type="scientific">Citrus x changshan-huyou</name>
    <dbReference type="NCBI Taxonomy" id="2935761"/>
    <lineage>
        <taxon>Eukaryota</taxon>
        <taxon>Viridiplantae</taxon>
        <taxon>Streptophyta</taxon>
        <taxon>Embryophyta</taxon>
        <taxon>Tracheophyta</taxon>
        <taxon>Spermatophyta</taxon>
        <taxon>Magnoliopsida</taxon>
        <taxon>eudicotyledons</taxon>
        <taxon>Gunneridae</taxon>
        <taxon>Pentapetalae</taxon>
        <taxon>rosids</taxon>
        <taxon>malvids</taxon>
        <taxon>Sapindales</taxon>
        <taxon>Rutaceae</taxon>
        <taxon>Aurantioideae</taxon>
        <taxon>Citrus</taxon>
    </lineage>
</organism>
<gene>
    <name evidence="2" type="ORF">WN944_014064</name>
</gene>
<dbReference type="Pfam" id="PF13960">
    <property type="entry name" value="DUF4218"/>
    <property type="match status" value="1"/>
</dbReference>
<reference evidence="2 3" key="1">
    <citation type="submission" date="2024-05" db="EMBL/GenBank/DDBJ databases">
        <title>Haplotype-resolved chromosome-level genome assembly of Huyou (Citrus changshanensis).</title>
        <authorList>
            <person name="Miao C."/>
            <person name="Chen W."/>
            <person name="Wu Y."/>
            <person name="Wang L."/>
            <person name="Zhao S."/>
            <person name="Grierson D."/>
            <person name="Xu C."/>
            <person name="Chen K."/>
        </authorList>
    </citation>
    <scope>NUCLEOTIDE SEQUENCE [LARGE SCALE GENOMIC DNA]</scope>
    <source>
        <strain evidence="2">01-14</strain>
        <tissue evidence="2">Leaf</tissue>
    </source>
</reference>
<dbReference type="PANTHER" id="PTHR48258:SF8">
    <property type="entry name" value="DUF4216 DOMAIN-CONTAINING PROTEIN"/>
    <property type="match status" value="1"/>
</dbReference>
<evidence type="ECO:0000259" key="1">
    <source>
        <dbReference type="Pfam" id="PF13960"/>
    </source>
</evidence>